<evidence type="ECO:0000313" key="2">
    <source>
        <dbReference type="EMBL" id="SBQ64936.1"/>
    </source>
</evidence>
<gene>
    <name evidence="2" type="primary">Nfu_g_1_010378</name>
</gene>
<name>A0A1A8G1M9_9TELE</name>
<reference evidence="2" key="1">
    <citation type="submission" date="2016-05" db="EMBL/GenBank/DDBJ databases">
        <authorList>
            <person name="Lavstsen T."/>
            <person name="Jespersen J.S."/>
        </authorList>
    </citation>
    <scope>NUCLEOTIDE SEQUENCE</scope>
    <source>
        <tissue evidence="2">Brain</tissue>
    </source>
</reference>
<feature type="non-terminal residue" evidence="2">
    <location>
        <position position="32"/>
    </location>
</feature>
<sequence length="32" mass="3519">MSYIVASAAPGTDEDEAAVHRRHRTLRPPADK</sequence>
<proteinExistence type="predicted"/>
<dbReference type="EMBL" id="HAEB01018409">
    <property type="protein sequence ID" value="SBQ64936.1"/>
    <property type="molecule type" value="Transcribed_RNA"/>
</dbReference>
<protein>
    <submittedName>
        <fullName evidence="2">Uncharacterized protein</fullName>
    </submittedName>
</protein>
<feature type="region of interest" description="Disordered" evidence="1">
    <location>
        <begin position="1"/>
        <end position="32"/>
    </location>
</feature>
<organism evidence="2">
    <name type="scientific">Nothobranchius korthausae</name>
    <dbReference type="NCBI Taxonomy" id="1143690"/>
    <lineage>
        <taxon>Eukaryota</taxon>
        <taxon>Metazoa</taxon>
        <taxon>Chordata</taxon>
        <taxon>Craniata</taxon>
        <taxon>Vertebrata</taxon>
        <taxon>Euteleostomi</taxon>
        <taxon>Actinopterygii</taxon>
        <taxon>Neopterygii</taxon>
        <taxon>Teleostei</taxon>
        <taxon>Neoteleostei</taxon>
        <taxon>Acanthomorphata</taxon>
        <taxon>Ovalentaria</taxon>
        <taxon>Atherinomorphae</taxon>
        <taxon>Cyprinodontiformes</taxon>
        <taxon>Nothobranchiidae</taxon>
        <taxon>Nothobranchius</taxon>
    </lineage>
</organism>
<evidence type="ECO:0000256" key="1">
    <source>
        <dbReference type="SAM" id="MobiDB-lite"/>
    </source>
</evidence>
<accession>A0A1A8G1M9</accession>
<reference evidence="2" key="2">
    <citation type="submission" date="2016-06" db="EMBL/GenBank/DDBJ databases">
        <title>The genome of a short-lived fish provides insights into sex chromosome evolution and the genetic control of aging.</title>
        <authorList>
            <person name="Reichwald K."/>
            <person name="Felder M."/>
            <person name="Petzold A."/>
            <person name="Koch P."/>
            <person name="Groth M."/>
            <person name="Platzer M."/>
        </authorList>
    </citation>
    <scope>NUCLEOTIDE SEQUENCE</scope>
    <source>
        <tissue evidence="2">Brain</tissue>
    </source>
</reference>
<dbReference type="AlphaFoldDB" id="A0A1A8G1M9"/>